<dbReference type="AlphaFoldDB" id="A0A1J5IJ79"/>
<protein>
    <recommendedName>
        <fullName evidence="1">YgjP-like metallopeptidase domain-containing protein</fullName>
    </recommendedName>
</protein>
<dbReference type="STRING" id="1817892.AUK40_03640"/>
<organism evidence="2 3">
    <name type="scientific">Candidatus Wirthbacteria bacterium CG2_30_54_11</name>
    <dbReference type="NCBI Taxonomy" id="1817892"/>
    <lineage>
        <taxon>Bacteria</taxon>
        <taxon>Candidatus Wirthbacteria</taxon>
    </lineage>
</organism>
<reference evidence="2" key="1">
    <citation type="journal article" date="2016" name="Environ. Microbiol.">
        <title>Genomic resolution of a cold subsurface aquifer community provides metabolic insights for novel microbes adapted to high CO concentrations.</title>
        <authorList>
            <person name="Probst A.J."/>
            <person name="Castelle C.J."/>
            <person name="Singh A."/>
            <person name="Brown C.T."/>
            <person name="Anantharaman K."/>
            <person name="Sharon I."/>
            <person name="Hug L.A."/>
            <person name="Burstein D."/>
            <person name="Emerson J.B."/>
            <person name="Thomas B.C."/>
            <person name="Banfield J.F."/>
        </authorList>
    </citation>
    <scope>NUCLEOTIDE SEQUENCE [LARGE SCALE GENOMIC DNA]</scope>
    <source>
        <strain evidence="2">CG2_30_54_11</strain>
    </source>
</reference>
<dbReference type="PANTHER" id="PTHR30399">
    <property type="entry name" value="UNCHARACTERIZED PROTEIN YGJP"/>
    <property type="match status" value="1"/>
</dbReference>
<dbReference type="PANTHER" id="PTHR30399:SF1">
    <property type="entry name" value="UTP PYROPHOSPHATASE"/>
    <property type="match status" value="1"/>
</dbReference>
<dbReference type="EMBL" id="MNZT01000062">
    <property type="protein sequence ID" value="OIP97209.1"/>
    <property type="molecule type" value="Genomic_DNA"/>
</dbReference>
<dbReference type="InterPro" id="IPR053136">
    <property type="entry name" value="UTP_pyrophosphatase-like"/>
</dbReference>
<gene>
    <name evidence="2" type="ORF">AUK40_03640</name>
</gene>
<evidence type="ECO:0000313" key="2">
    <source>
        <dbReference type="EMBL" id="OIP97209.1"/>
    </source>
</evidence>
<evidence type="ECO:0000313" key="3">
    <source>
        <dbReference type="Proteomes" id="UP000183245"/>
    </source>
</evidence>
<evidence type="ECO:0000259" key="1">
    <source>
        <dbReference type="Pfam" id="PF01863"/>
    </source>
</evidence>
<accession>A0A1J5IJ79</accession>
<feature type="domain" description="YgjP-like metallopeptidase" evidence="1">
    <location>
        <begin position="19"/>
        <end position="230"/>
    </location>
</feature>
<sequence length="232" mass="27117">METIEGYRIEILYLRKKNSSAQIRDGRVTLRISSRLNSRDRTRHIDTLLAKVKKRLTAHCQTDELYPLNLTDGQMIRVLGERCMLHLEAAPKRKHPGLKIKGQAILLTVPALPVTLEENQVLLRQFRQLMSKKKSDWLFDFVAELNERTVKSRKLKRAGFREQLSRWGSCSRTGSINISSRLIFCPVHLLEYVCLHELCHLVQPDHSVEFWNLVDKFTPDAKQSRRELKQYL</sequence>
<dbReference type="InterPro" id="IPR002725">
    <property type="entry name" value="YgjP-like_metallopeptidase"/>
</dbReference>
<dbReference type="Gene3D" id="3.30.2010.10">
    <property type="entry name" value="Metalloproteases ('zincins'), catalytic domain"/>
    <property type="match status" value="1"/>
</dbReference>
<dbReference type="Pfam" id="PF01863">
    <property type="entry name" value="YgjP-like"/>
    <property type="match status" value="1"/>
</dbReference>
<name>A0A1J5IJ79_9BACT</name>
<proteinExistence type="predicted"/>
<dbReference type="Proteomes" id="UP000183245">
    <property type="component" value="Unassembled WGS sequence"/>
</dbReference>
<comment type="caution">
    <text evidence="2">The sequence shown here is derived from an EMBL/GenBank/DDBJ whole genome shotgun (WGS) entry which is preliminary data.</text>
</comment>
<dbReference type="CDD" id="cd07344">
    <property type="entry name" value="M48_yhfN_like"/>
    <property type="match status" value="1"/>
</dbReference>